<dbReference type="Proteomes" id="UP000887565">
    <property type="component" value="Unplaced"/>
</dbReference>
<keyword evidence="2" id="KW-1185">Reference proteome</keyword>
<feature type="compositionally biased region" description="Polar residues" evidence="1">
    <location>
        <begin position="21"/>
        <end position="54"/>
    </location>
</feature>
<proteinExistence type="predicted"/>
<reference evidence="3" key="1">
    <citation type="submission" date="2022-11" db="UniProtKB">
        <authorList>
            <consortium name="WormBaseParasite"/>
        </authorList>
    </citation>
    <scope>IDENTIFICATION</scope>
</reference>
<dbReference type="AlphaFoldDB" id="A0A915HR03"/>
<protein>
    <submittedName>
        <fullName evidence="3">Uncharacterized protein</fullName>
    </submittedName>
</protein>
<accession>A0A915HR03</accession>
<evidence type="ECO:0000313" key="2">
    <source>
        <dbReference type="Proteomes" id="UP000887565"/>
    </source>
</evidence>
<sequence length="72" mass="7775">MQPYACEIQPSASEMEPPTRLNLSSPRTAKTISTALSAGETQPTASNTQPSASETRPWMKPSSAQVRRSDPQ</sequence>
<evidence type="ECO:0000256" key="1">
    <source>
        <dbReference type="SAM" id="MobiDB-lite"/>
    </source>
</evidence>
<evidence type="ECO:0000313" key="3">
    <source>
        <dbReference type="WBParaSite" id="nRc.2.0.1.t03802-RA"/>
    </source>
</evidence>
<name>A0A915HR03_ROMCU</name>
<organism evidence="2 3">
    <name type="scientific">Romanomermis culicivorax</name>
    <name type="common">Nematode worm</name>
    <dbReference type="NCBI Taxonomy" id="13658"/>
    <lineage>
        <taxon>Eukaryota</taxon>
        <taxon>Metazoa</taxon>
        <taxon>Ecdysozoa</taxon>
        <taxon>Nematoda</taxon>
        <taxon>Enoplea</taxon>
        <taxon>Dorylaimia</taxon>
        <taxon>Mermithida</taxon>
        <taxon>Mermithoidea</taxon>
        <taxon>Mermithidae</taxon>
        <taxon>Romanomermis</taxon>
    </lineage>
</organism>
<dbReference type="WBParaSite" id="nRc.2.0.1.t03802-RA">
    <property type="protein sequence ID" value="nRc.2.0.1.t03802-RA"/>
    <property type="gene ID" value="nRc.2.0.1.g03802"/>
</dbReference>
<feature type="region of interest" description="Disordered" evidence="1">
    <location>
        <begin position="1"/>
        <end position="72"/>
    </location>
</feature>